<keyword evidence="6" id="KW-0479">Metal-binding</keyword>
<evidence type="ECO:0000256" key="2">
    <source>
        <dbReference type="ARBA" id="ARBA00001966"/>
    </source>
</evidence>
<dbReference type="GO" id="GO:0050311">
    <property type="term" value="F:sulfite reductase (ferredoxin) activity"/>
    <property type="evidence" value="ECO:0007669"/>
    <property type="project" value="UniProtKB-EC"/>
</dbReference>
<dbReference type="GO" id="GO:0020037">
    <property type="term" value="F:heme binding"/>
    <property type="evidence" value="ECO:0007669"/>
    <property type="project" value="InterPro"/>
</dbReference>
<evidence type="ECO:0000256" key="8">
    <source>
        <dbReference type="ARBA" id="ARBA00023004"/>
    </source>
</evidence>
<evidence type="ECO:0000259" key="12">
    <source>
        <dbReference type="Pfam" id="PF03460"/>
    </source>
</evidence>
<dbReference type="Proteomes" id="UP000318741">
    <property type="component" value="Chromosome"/>
</dbReference>
<dbReference type="InterPro" id="IPR006066">
    <property type="entry name" value="NO2/SO3_Rdtase_FeS/sirohaem_BS"/>
</dbReference>
<reference evidence="13 14" key="1">
    <citation type="submission" date="2019-02" db="EMBL/GenBank/DDBJ databases">
        <title>Deep-cultivation of Planctomycetes and their phenomic and genomic characterization uncovers novel biology.</title>
        <authorList>
            <person name="Wiegand S."/>
            <person name="Jogler M."/>
            <person name="Boedeker C."/>
            <person name="Pinto D."/>
            <person name="Vollmers J."/>
            <person name="Rivas-Marin E."/>
            <person name="Kohn T."/>
            <person name="Peeters S.H."/>
            <person name="Heuer A."/>
            <person name="Rast P."/>
            <person name="Oberbeckmann S."/>
            <person name="Bunk B."/>
            <person name="Jeske O."/>
            <person name="Meyerdierks A."/>
            <person name="Storesund J.E."/>
            <person name="Kallscheuer N."/>
            <person name="Luecker S."/>
            <person name="Lage O.M."/>
            <person name="Pohl T."/>
            <person name="Merkel B.J."/>
            <person name="Hornburger P."/>
            <person name="Mueller R.-W."/>
            <person name="Bruemmer F."/>
            <person name="Labrenz M."/>
            <person name="Spormann A.M."/>
            <person name="Op den Camp H."/>
            <person name="Overmann J."/>
            <person name="Amann R."/>
            <person name="Jetten M.S.M."/>
            <person name="Mascher T."/>
            <person name="Medema M.H."/>
            <person name="Devos D.P."/>
            <person name="Kaster A.-K."/>
            <person name="Ovreas L."/>
            <person name="Rohde M."/>
            <person name="Galperin M.Y."/>
            <person name="Jogler C."/>
        </authorList>
    </citation>
    <scope>NUCLEOTIDE SEQUENCE [LARGE SCALE GENOMIC DNA]</scope>
    <source>
        <strain evidence="13 14">CA12</strain>
    </source>
</reference>
<evidence type="ECO:0000256" key="5">
    <source>
        <dbReference type="ARBA" id="ARBA00022617"/>
    </source>
</evidence>
<comment type="cofactor">
    <cofactor evidence="2">
        <name>[4Fe-4S] cluster</name>
        <dbReference type="ChEBI" id="CHEBI:49883"/>
    </cofactor>
</comment>
<feature type="domain" description="Nitrite/Sulfite reductase ferredoxin-like" evidence="12">
    <location>
        <begin position="86"/>
        <end position="143"/>
    </location>
</feature>
<dbReference type="PRINTS" id="PR00397">
    <property type="entry name" value="SIROHAEM"/>
</dbReference>
<dbReference type="GO" id="GO:0046872">
    <property type="term" value="F:metal ion binding"/>
    <property type="evidence" value="ECO:0007669"/>
    <property type="project" value="UniProtKB-KW"/>
</dbReference>
<dbReference type="GO" id="GO:0051539">
    <property type="term" value="F:4 iron, 4 sulfur cluster binding"/>
    <property type="evidence" value="ECO:0007669"/>
    <property type="project" value="UniProtKB-KW"/>
</dbReference>
<organism evidence="13 14">
    <name type="scientific">Alienimonas californiensis</name>
    <dbReference type="NCBI Taxonomy" id="2527989"/>
    <lineage>
        <taxon>Bacteria</taxon>
        <taxon>Pseudomonadati</taxon>
        <taxon>Planctomycetota</taxon>
        <taxon>Planctomycetia</taxon>
        <taxon>Planctomycetales</taxon>
        <taxon>Planctomycetaceae</taxon>
        <taxon>Alienimonas</taxon>
    </lineage>
</organism>
<dbReference type="SUPFAM" id="SSF56014">
    <property type="entry name" value="Nitrite and sulphite reductase 4Fe-4S domain-like"/>
    <property type="match status" value="2"/>
</dbReference>
<dbReference type="PROSITE" id="PS00365">
    <property type="entry name" value="NIR_SIR"/>
    <property type="match status" value="1"/>
</dbReference>
<evidence type="ECO:0000256" key="4">
    <source>
        <dbReference type="ARBA" id="ARBA00022485"/>
    </source>
</evidence>
<name>A0A517P8C0_9PLAN</name>
<keyword evidence="8" id="KW-0408">Iron</keyword>
<dbReference type="InterPro" id="IPR006067">
    <property type="entry name" value="NO2/SO3_Rdtase_4Fe4S_dom"/>
</dbReference>
<dbReference type="AlphaFoldDB" id="A0A517P8C0"/>
<keyword evidence="4" id="KW-0004">4Fe-4S</keyword>
<dbReference type="InterPro" id="IPR045854">
    <property type="entry name" value="NO2/SO3_Rdtase_4Fe4S_sf"/>
</dbReference>
<keyword evidence="7 13" id="KW-0560">Oxidoreductase</keyword>
<dbReference type="InterPro" id="IPR045169">
    <property type="entry name" value="NO2/SO3_Rdtase_4Fe4S_prot"/>
</dbReference>
<dbReference type="PANTHER" id="PTHR11493:SF47">
    <property type="entry name" value="SULFITE REDUCTASE [NADPH] SUBUNIT BETA"/>
    <property type="match status" value="1"/>
</dbReference>
<dbReference type="Pfam" id="PF01077">
    <property type="entry name" value="NIR_SIR"/>
    <property type="match status" value="2"/>
</dbReference>
<proteinExistence type="inferred from homology"/>
<keyword evidence="5" id="KW-0349">Heme</keyword>
<feature type="domain" description="Nitrite/sulphite reductase 4Fe-4S" evidence="11">
    <location>
        <begin position="231"/>
        <end position="365"/>
    </location>
</feature>
<evidence type="ECO:0000313" key="13">
    <source>
        <dbReference type="EMBL" id="QDT15619.1"/>
    </source>
</evidence>
<dbReference type="EC" id="1.8.7.1" evidence="13"/>
<dbReference type="EMBL" id="CP036265">
    <property type="protein sequence ID" value="QDT15619.1"/>
    <property type="molecule type" value="Genomic_DNA"/>
</dbReference>
<evidence type="ECO:0000256" key="10">
    <source>
        <dbReference type="SAM" id="MobiDB-lite"/>
    </source>
</evidence>
<feature type="region of interest" description="Disordered" evidence="10">
    <location>
        <begin position="1"/>
        <end position="21"/>
    </location>
</feature>
<dbReference type="OrthoDB" id="9803707at2"/>
<dbReference type="Pfam" id="PF03460">
    <property type="entry name" value="NIR_SIR_ferr"/>
    <property type="match status" value="2"/>
</dbReference>
<dbReference type="SUPFAM" id="SSF55124">
    <property type="entry name" value="Nitrite/Sulfite reductase N-terminal domain-like"/>
    <property type="match status" value="2"/>
</dbReference>
<sequence length="693" mass="75633">MADDTPQQHQGEQSDAGPAVSELEHLKRGSDHLAGTLAEELANDSAKFSADATQLLKHHGSYQQDDRDVRKDKAIANAEDGRWYMMMVRTGVPGGRLTAEQLLAEIDLSETHGNGTVRATSRQGLQVHGVLKSNIKATIAEINRIKLSTFAACGDVGRNTMCCPEPTDDPVRHAMQRDAESVAKLLRPRTNSYYNVWLRDADDPEAEKIDVTAHHPMNDLPDVPGADRDPGNDAVEPLYGTVYLPRKFKVGFALPEDNCVDVYSQDLGFIAVRDENDPDKLAGYNVLVGGGMGMTPAKKDTFPRLGDRLGFVEPDALLAVTAAVVRVQRDHGERQNRKRARLKYLVHDRGLDWFRERVEEDLGRKLKPPHAADVTDVDDHLGWRKQGVAEDGSTLWYLGLPVPDGRIADFEADDPHGGGQWKSCLRELLTTYGSDVRITPLVGVVLCGFREDEKPAVAAILRKHKCQPAEELSLMRRNSMACVALPTCGLAVTESERVIGQVIHDVETRVAQYGLSGERISIHMTGCPNGCARPYTPDIGLVGKARDKYTLYLGGRVDGTRLGFLYEDMVPLDQIAAVVSPALAYFKQAGRNVGQPGGETFGDFCARVGEEDLKRYAKEMESESDTLGGEIGALTDDQLADLIDRFAGDLSAEQLKTAVATGRGRNTNGRLAAVLESAEKRFTVTPSAEAAAG</sequence>
<keyword evidence="14" id="KW-1185">Reference proteome</keyword>
<dbReference type="GO" id="GO:0016002">
    <property type="term" value="F:sulfite reductase activity"/>
    <property type="evidence" value="ECO:0007669"/>
    <property type="project" value="TreeGrafter"/>
</dbReference>
<gene>
    <name evidence="13" type="primary">sir_1</name>
    <name evidence="13" type="ORF">CA12_17040</name>
</gene>
<dbReference type="GO" id="GO:0009337">
    <property type="term" value="C:sulfite reductase complex (NADPH)"/>
    <property type="evidence" value="ECO:0007669"/>
    <property type="project" value="TreeGrafter"/>
</dbReference>
<feature type="compositionally biased region" description="Polar residues" evidence="10">
    <location>
        <begin position="1"/>
        <end position="13"/>
    </location>
</feature>
<protein>
    <submittedName>
        <fullName evidence="13">Sulfite reductase [ferredoxin]</fullName>
        <ecNumber evidence="13">1.8.7.1</ecNumber>
    </submittedName>
</protein>
<comment type="cofactor">
    <cofactor evidence="1">
        <name>siroheme</name>
        <dbReference type="ChEBI" id="CHEBI:60052"/>
    </cofactor>
</comment>
<dbReference type="InterPro" id="IPR036136">
    <property type="entry name" value="Nit/Sulf_reduc_fer-like_dom_sf"/>
</dbReference>
<dbReference type="Gene3D" id="3.30.413.10">
    <property type="entry name" value="Sulfite Reductase Hemoprotein, domain 1"/>
    <property type="match status" value="2"/>
</dbReference>
<feature type="domain" description="Nitrite/Sulfite reductase ferredoxin-like" evidence="12">
    <location>
        <begin position="390"/>
        <end position="463"/>
    </location>
</feature>
<keyword evidence="9" id="KW-0411">Iron-sulfur</keyword>
<dbReference type="GO" id="GO:0000103">
    <property type="term" value="P:sulfate assimilation"/>
    <property type="evidence" value="ECO:0007669"/>
    <property type="project" value="TreeGrafter"/>
</dbReference>
<evidence type="ECO:0000256" key="9">
    <source>
        <dbReference type="ARBA" id="ARBA00023014"/>
    </source>
</evidence>
<evidence type="ECO:0000256" key="7">
    <source>
        <dbReference type="ARBA" id="ARBA00023002"/>
    </source>
</evidence>
<evidence type="ECO:0000313" key="14">
    <source>
        <dbReference type="Proteomes" id="UP000318741"/>
    </source>
</evidence>
<dbReference type="InterPro" id="IPR005117">
    <property type="entry name" value="NiRdtase/SiRdtase_haem-b_fer"/>
</dbReference>
<accession>A0A517P8C0</accession>
<dbReference type="NCBIfam" id="NF010029">
    <property type="entry name" value="PRK13504.1"/>
    <property type="match status" value="1"/>
</dbReference>
<evidence type="ECO:0000256" key="6">
    <source>
        <dbReference type="ARBA" id="ARBA00022723"/>
    </source>
</evidence>
<evidence type="ECO:0000256" key="1">
    <source>
        <dbReference type="ARBA" id="ARBA00001929"/>
    </source>
</evidence>
<dbReference type="KEGG" id="acaf:CA12_17040"/>
<evidence type="ECO:0000256" key="3">
    <source>
        <dbReference type="ARBA" id="ARBA00010429"/>
    </source>
</evidence>
<dbReference type="RefSeq" id="WP_145358531.1">
    <property type="nucleotide sequence ID" value="NZ_CP036265.1"/>
</dbReference>
<feature type="domain" description="Nitrite/sulphite reductase 4Fe-4S" evidence="11">
    <location>
        <begin position="477"/>
        <end position="619"/>
    </location>
</feature>
<evidence type="ECO:0000259" key="11">
    <source>
        <dbReference type="Pfam" id="PF01077"/>
    </source>
</evidence>
<dbReference type="PANTHER" id="PTHR11493">
    <property type="entry name" value="SULFITE REDUCTASE [NADPH] SUBUNIT BETA-RELATED"/>
    <property type="match status" value="1"/>
</dbReference>
<comment type="similarity">
    <text evidence="3">Belongs to the nitrite and sulfite reductase 4Fe-4S domain family.</text>
</comment>